<proteinExistence type="predicted"/>
<protein>
    <submittedName>
        <fullName evidence="1">Uncharacterized protein</fullName>
    </submittedName>
</protein>
<dbReference type="EMBL" id="JACJTC010000016">
    <property type="protein sequence ID" value="MBD2613860.1"/>
    <property type="molecule type" value="Genomic_DNA"/>
</dbReference>
<name>A0ABR8HDH6_NOSPU</name>
<gene>
    <name evidence="1" type="ORF">H6G94_21715</name>
</gene>
<organism evidence="1 2">
    <name type="scientific">Nostoc punctiforme FACHB-252</name>
    <dbReference type="NCBI Taxonomy" id="1357509"/>
    <lineage>
        <taxon>Bacteria</taxon>
        <taxon>Bacillati</taxon>
        <taxon>Cyanobacteriota</taxon>
        <taxon>Cyanophyceae</taxon>
        <taxon>Nostocales</taxon>
        <taxon>Nostocaceae</taxon>
        <taxon>Nostoc</taxon>
    </lineage>
</organism>
<comment type="caution">
    <text evidence="1">The sequence shown here is derived from an EMBL/GenBank/DDBJ whole genome shotgun (WGS) entry which is preliminary data.</text>
</comment>
<sequence>MGLAVAAPQVSTVTTAIGRASILGNLAYQILSKVTADTIGLYRNSWLQYRDGFGIRPHPQAGSHKVKDLFFWYKIIREEAQNNFETP</sequence>
<evidence type="ECO:0000313" key="1">
    <source>
        <dbReference type="EMBL" id="MBD2613860.1"/>
    </source>
</evidence>
<accession>A0ABR8HDH6</accession>
<dbReference type="RefSeq" id="WP_190951025.1">
    <property type="nucleotide sequence ID" value="NZ_JACJTC010000016.1"/>
</dbReference>
<dbReference type="Proteomes" id="UP000606396">
    <property type="component" value="Unassembled WGS sequence"/>
</dbReference>
<keyword evidence="2" id="KW-1185">Reference proteome</keyword>
<reference evidence="1 2" key="1">
    <citation type="journal article" date="2020" name="ISME J.">
        <title>Comparative genomics reveals insights into cyanobacterial evolution and habitat adaptation.</title>
        <authorList>
            <person name="Chen M.Y."/>
            <person name="Teng W.K."/>
            <person name="Zhao L."/>
            <person name="Hu C.X."/>
            <person name="Zhou Y.K."/>
            <person name="Han B.P."/>
            <person name="Song L.R."/>
            <person name="Shu W.S."/>
        </authorList>
    </citation>
    <scope>NUCLEOTIDE SEQUENCE [LARGE SCALE GENOMIC DNA]</scope>
    <source>
        <strain evidence="1 2">FACHB-252</strain>
    </source>
</reference>
<evidence type="ECO:0000313" key="2">
    <source>
        <dbReference type="Proteomes" id="UP000606396"/>
    </source>
</evidence>